<dbReference type="Proteomes" id="UP001216907">
    <property type="component" value="Unassembled WGS sequence"/>
</dbReference>
<evidence type="ECO:0008006" key="3">
    <source>
        <dbReference type="Google" id="ProtNLM"/>
    </source>
</evidence>
<evidence type="ECO:0000313" key="2">
    <source>
        <dbReference type="Proteomes" id="UP001216907"/>
    </source>
</evidence>
<comment type="caution">
    <text evidence="1">The sequence shown here is derived from an EMBL/GenBank/DDBJ whole genome shotgun (WGS) entry which is preliminary data.</text>
</comment>
<accession>A0ABT6F4Y3</accession>
<protein>
    <recommendedName>
        <fullName evidence="3">DUF4145 domain-containing protein</fullName>
    </recommendedName>
</protein>
<dbReference type="EMBL" id="JARRAG010000001">
    <property type="protein sequence ID" value="MDG3002579.1"/>
    <property type="molecule type" value="Genomic_DNA"/>
</dbReference>
<gene>
    <name evidence="1" type="ORF">PZE19_02160</name>
</gene>
<proteinExistence type="predicted"/>
<sequence>MTEQLSPLDISHDEMRSIVLETLDHRKNTPAADMQVGPLSEWIATIAAKRHFKIDPVKEPDRWNEFWRTTYVLDPHDIVRVQDVLWDLIVEGIIRPGYALLPASTWPHIHLTDKGRERVQVRDFSPYDPDGYFGRLSKAMPDLDEVVVTYLRECLVTFRAGCFLSSTVTLGCASERAFLLLVDAYADSLDEEKKIQFKRDTDGRPIKRVRDEFMRGFDGRVRPRLSGDLKDHLDVTLDGVFTLLRTMRNEAGHPTGRSCPEEEIHASIILFPTYLKKIYALIAHLKSP</sequence>
<keyword evidence="2" id="KW-1185">Reference proteome</keyword>
<name>A0ABT6F4Y3_9BACT</name>
<organism evidence="1 2">
    <name type="scientific">Paludisphaera mucosa</name>
    <dbReference type="NCBI Taxonomy" id="3030827"/>
    <lineage>
        <taxon>Bacteria</taxon>
        <taxon>Pseudomonadati</taxon>
        <taxon>Planctomycetota</taxon>
        <taxon>Planctomycetia</taxon>
        <taxon>Isosphaerales</taxon>
        <taxon>Isosphaeraceae</taxon>
        <taxon>Paludisphaera</taxon>
    </lineage>
</organism>
<evidence type="ECO:0000313" key="1">
    <source>
        <dbReference type="EMBL" id="MDG3002579.1"/>
    </source>
</evidence>
<dbReference type="RefSeq" id="WP_277858943.1">
    <property type="nucleotide sequence ID" value="NZ_JARRAG010000001.1"/>
</dbReference>
<reference evidence="1 2" key="1">
    <citation type="submission" date="2023-03" db="EMBL/GenBank/DDBJ databases">
        <title>Paludisphaera mucosa sp. nov. a novel planctomycete from northern fen.</title>
        <authorList>
            <person name="Ivanova A."/>
        </authorList>
    </citation>
    <scope>NUCLEOTIDE SEQUENCE [LARGE SCALE GENOMIC DNA]</scope>
    <source>
        <strain evidence="1 2">Pla2</strain>
    </source>
</reference>